<evidence type="ECO:0000313" key="5">
    <source>
        <dbReference type="Proteomes" id="UP000657006"/>
    </source>
</evidence>
<dbReference type="InterPro" id="IPR001387">
    <property type="entry name" value="Cro/C1-type_HTH"/>
</dbReference>
<dbReference type="PANTHER" id="PTHR46558:SF13">
    <property type="entry name" value="HTH-TYPE TRANSCRIPTIONAL REGULATOR IMMR"/>
    <property type="match status" value="1"/>
</dbReference>
<reference evidence="4" key="1">
    <citation type="submission" date="2020-08" db="EMBL/GenBank/DDBJ databases">
        <title>Genome public.</title>
        <authorList>
            <person name="Liu C."/>
            <person name="Sun Q."/>
        </authorList>
    </citation>
    <scope>NUCLEOTIDE SEQUENCE</scope>
    <source>
        <strain evidence="4">NSJ-32</strain>
    </source>
</reference>
<dbReference type="PROSITE" id="PS50943">
    <property type="entry name" value="HTH_CROC1"/>
    <property type="match status" value="1"/>
</dbReference>
<accession>A0A926I2D2</accession>
<dbReference type="Gene3D" id="1.10.260.40">
    <property type="entry name" value="lambda repressor-like DNA-binding domains"/>
    <property type="match status" value="1"/>
</dbReference>
<dbReference type="InterPro" id="IPR010982">
    <property type="entry name" value="Lambda_DNA-bd_dom_sf"/>
</dbReference>
<dbReference type="SUPFAM" id="SSF47413">
    <property type="entry name" value="lambda repressor-like DNA-binding domains"/>
    <property type="match status" value="1"/>
</dbReference>
<dbReference type="PANTHER" id="PTHR46558">
    <property type="entry name" value="TRACRIPTIONAL REGULATORY PROTEIN-RELATED-RELATED"/>
    <property type="match status" value="1"/>
</dbReference>
<proteinExistence type="predicted"/>
<gene>
    <name evidence="4" type="ORF">H8730_11720</name>
</gene>
<organism evidence="4 5">
    <name type="scientific">Bianquea renquensis</name>
    <dbReference type="NCBI Taxonomy" id="2763661"/>
    <lineage>
        <taxon>Bacteria</taxon>
        <taxon>Bacillati</taxon>
        <taxon>Bacillota</taxon>
        <taxon>Clostridia</taxon>
        <taxon>Eubacteriales</taxon>
        <taxon>Bianqueaceae</taxon>
        <taxon>Bianquea</taxon>
    </lineage>
</organism>
<feature type="transmembrane region" description="Helical" evidence="2">
    <location>
        <begin position="172"/>
        <end position="197"/>
    </location>
</feature>
<keyword evidence="2" id="KW-0812">Transmembrane</keyword>
<evidence type="ECO:0000313" key="4">
    <source>
        <dbReference type="EMBL" id="MBC8544205.1"/>
    </source>
</evidence>
<dbReference type="CDD" id="cd00093">
    <property type="entry name" value="HTH_XRE"/>
    <property type="match status" value="1"/>
</dbReference>
<dbReference type="EMBL" id="JACRSQ010000017">
    <property type="protein sequence ID" value="MBC8544205.1"/>
    <property type="molecule type" value="Genomic_DNA"/>
</dbReference>
<keyword evidence="2" id="KW-1133">Transmembrane helix</keyword>
<keyword evidence="2" id="KW-0472">Membrane</keyword>
<keyword evidence="5" id="KW-1185">Reference proteome</keyword>
<dbReference type="GO" id="GO:0003677">
    <property type="term" value="F:DNA binding"/>
    <property type="evidence" value="ECO:0007669"/>
    <property type="project" value="UniProtKB-KW"/>
</dbReference>
<dbReference type="SMART" id="SM00530">
    <property type="entry name" value="HTH_XRE"/>
    <property type="match status" value="1"/>
</dbReference>
<dbReference type="Pfam" id="PF01381">
    <property type="entry name" value="HTH_3"/>
    <property type="match status" value="1"/>
</dbReference>
<evidence type="ECO:0000256" key="1">
    <source>
        <dbReference type="ARBA" id="ARBA00023125"/>
    </source>
</evidence>
<name>A0A926I2D2_9FIRM</name>
<protein>
    <submittedName>
        <fullName evidence="4">Helix-turn-helix domain-containing protein</fullName>
    </submittedName>
</protein>
<evidence type="ECO:0000259" key="3">
    <source>
        <dbReference type="PROSITE" id="PS50943"/>
    </source>
</evidence>
<dbReference type="Proteomes" id="UP000657006">
    <property type="component" value="Unassembled WGS sequence"/>
</dbReference>
<evidence type="ECO:0000256" key="2">
    <source>
        <dbReference type="SAM" id="Phobius"/>
    </source>
</evidence>
<feature type="domain" description="HTH cro/C1-type" evidence="3">
    <location>
        <begin position="7"/>
        <end position="61"/>
    </location>
</feature>
<dbReference type="RefSeq" id="WP_177715423.1">
    <property type="nucleotide sequence ID" value="NZ_JACRSQ010000017.1"/>
</dbReference>
<dbReference type="AlphaFoldDB" id="A0A926I2D2"/>
<feature type="transmembrane region" description="Helical" evidence="2">
    <location>
        <begin position="141"/>
        <end position="166"/>
    </location>
</feature>
<sequence length="268" mass="28990">MTLGEKIAKQRKENNYTQEQLADILGVSRQSVSKWESDIAYPETDKLIKLGKLFDCSMDYLLNEDCTDRSGKDTDEVVSVLDTIHSTIKRQCRERKSEKIVCGMPLYHIGRDARGFFAIGLKARGVFAVGLRARGMVSLGLLSLGFISIGVLSIGLIAFGTFALGLLSVGSIALGLFAVGAISIGIISFGALSIGGFSSGALAIGKYIAIGDHARAMIAVGGSEAVGNVYQHIGRLAPADLSYVIEWLDANVPTYLWWAKEIFKLYMR</sequence>
<keyword evidence="1" id="KW-0238">DNA-binding</keyword>
<comment type="caution">
    <text evidence="4">The sequence shown here is derived from an EMBL/GenBank/DDBJ whole genome shotgun (WGS) entry which is preliminary data.</text>
</comment>